<dbReference type="EMBL" id="SZYD01000006">
    <property type="protein sequence ID" value="KAD5961301.1"/>
    <property type="molecule type" value="Genomic_DNA"/>
</dbReference>
<keyword evidence="3" id="KW-1185">Reference proteome</keyword>
<gene>
    <name evidence="2" type="ORF">E3N88_12774</name>
</gene>
<proteinExistence type="predicted"/>
<comment type="caution">
    <text evidence="2">The sequence shown here is derived from an EMBL/GenBank/DDBJ whole genome shotgun (WGS) entry which is preliminary data.</text>
</comment>
<sequence length="87" mass="9952">MVEPTPKSKKAKVTTKKKPKSKSKAEYGSKTIVIEHWVQVNTKSHNPFALMNDYPCGRKISSNKLVFENFASMFKAENLIYVKAKQF</sequence>
<dbReference type="Proteomes" id="UP000326396">
    <property type="component" value="Linkage Group LG14"/>
</dbReference>
<feature type="compositionally biased region" description="Basic residues" evidence="1">
    <location>
        <begin position="7"/>
        <end position="22"/>
    </location>
</feature>
<name>A0A5N6P6I9_9ASTR</name>
<dbReference type="AlphaFoldDB" id="A0A5N6P6I9"/>
<evidence type="ECO:0000313" key="3">
    <source>
        <dbReference type="Proteomes" id="UP000326396"/>
    </source>
</evidence>
<feature type="region of interest" description="Disordered" evidence="1">
    <location>
        <begin position="1"/>
        <end position="26"/>
    </location>
</feature>
<organism evidence="2 3">
    <name type="scientific">Mikania micrantha</name>
    <name type="common">bitter vine</name>
    <dbReference type="NCBI Taxonomy" id="192012"/>
    <lineage>
        <taxon>Eukaryota</taxon>
        <taxon>Viridiplantae</taxon>
        <taxon>Streptophyta</taxon>
        <taxon>Embryophyta</taxon>
        <taxon>Tracheophyta</taxon>
        <taxon>Spermatophyta</taxon>
        <taxon>Magnoliopsida</taxon>
        <taxon>eudicotyledons</taxon>
        <taxon>Gunneridae</taxon>
        <taxon>Pentapetalae</taxon>
        <taxon>asterids</taxon>
        <taxon>campanulids</taxon>
        <taxon>Asterales</taxon>
        <taxon>Asteraceae</taxon>
        <taxon>Asteroideae</taxon>
        <taxon>Heliantheae alliance</taxon>
        <taxon>Eupatorieae</taxon>
        <taxon>Mikania</taxon>
    </lineage>
</organism>
<accession>A0A5N6P6I9</accession>
<evidence type="ECO:0000313" key="2">
    <source>
        <dbReference type="EMBL" id="KAD5961301.1"/>
    </source>
</evidence>
<reference evidence="2 3" key="1">
    <citation type="submission" date="2019-05" db="EMBL/GenBank/DDBJ databases">
        <title>Mikania micrantha, genome provides insights into the molecular mechanism of rapid growth.</title>
        <authorList>
            <person name="Liu B."/>
        </authorList>
    </citation>
    <scope>NUCLEOTIDE SEQUENCE [LARGE SCALE GENOMIC DNA]</scope>
    <source>
        <strain evidence="2">NLD-2019</strain>
        <tissue evidence="2">Leaf</tissue>
    </source>
</reference>
<protein>
    <submittedName>
        <fullName evidence="2">Uncharacterized protein</fullName>
    </submittedName>
</protein>
<evidence type="ECO:0000256" key="1">
    <source>
        <dbReference type="SAM" id="MobiDB-lite"/>
    </source>
</evidence>